<sequence>MRKVTRTIAEAFFSGVAKASGNTCTDGDNVWLHGNKIAEKDEFGNLYISNAGWKSNTTKERLNGLLELGNFQQFPVPHIFQKNFKWFLSISKTVVPFPSNEFVSVESEINKIAKWEGEIA</sequence>
<reference evidence="1" key="1">
    <citation type="submission" date="2018-05" db="EMBL/GenBank/DDBJ databases">
        <authorList>
            <person name="Lanie J.A."/>
            <person name="Ng W.-L."/>
            <person name="Kazmierczak K.M."/>
            <person name="Andrzejewski T.M."/>
            <person name="Davidsen T.M."/>
            <person name="Wayne K.J."/>
            <person name="Tettelin H."/>
            <person name="Glass J.I."/>
            <person name="Rusch D."/>
            <person name="Podicherti R."/>
            <person name="Tsui H.-C.T."/>
            <person name="Winkler M.E."/>
        </authorList>
    </citation>
    <scope>NUCLEOTIDE SEQUENCE</scope>
</reference>
<name>A0A382SAJ1_9ZZZZ</name>
<protein>
    <submittedName>
        <fullName evidence="1">Uncharacterized protein</fullName>
    </submittedName>
</protein>
<dbReference type="EMBL" id="UINC01127373">
    <property type="protein sequence ID" value="SVD06445.1"/>
    <property type="molecule type" value="Genomic_DNA"/>
</dbReference>
<dbReference type="AlphaFoldDB" id="A0A382SAJ1"/>
<gene>
    <name evidence="1" type="ORF">METZ01_LOCUS359299</name>
</gene>
<dbReference type="Pfam" id="PF23790">
    <property type="entry name" value="Kyano_Gp96"/>
    <property type="match status" value="1"/>
</dbReference>
<dbReference type="InterPro" id="IPR057004">
    <property type="entry name" value="Gp90-like"/>
</dbReference>
<evidence type="ECO:0000313" key="1">
    <source>
        <dbReference type="EMBL" id="SVD06445.1"/>
    </source>
</evidence>
<proteinExistence type="predicted"/>
<organism evidence="1">
    <name type="scientific">marine metagenome</name>
    <dbReference type="NCBI Taxonomy" id="408172"/>
    <lineage>
        <taxon>unclassified sequences</taxon>
        <taxon>metagenomes</taxon>
        <taxon>ecological metagenomes</taxon>
    </lineage>
</organism>
<accession>A0A382SAJ1</accession>